<dbReference type="EMBL" id="CP017886">
    <property type="protein sequence ID" value="APC14636.1"/>
    <property type="molecule type" value="Genomic_DNA"/>
</dbReference>
<dbReference type="OrthoDB" id="6169231at2"/>
<evidence type="ECO:0000313" key="2">
    <source>
        <dbReference type="EMBL" id="APC14636.1"/>
    </source>
</evidence>
<dbReference type="Pfam" id="PF11112">
    <property type="entry name" value="PyocinActivator"/>
    <property type="match status" value="1"/>
</dbReference>
<dbReference type="GeneID" id="46907051"/>
<feature type="region of interest" description="Disordered" evidence="1">
    <location>
        <begin position="94"/>
        <end position="126"/>
    </location>
</feature>
<dbReference type="RefSeq" id="WP_071550637.1">
    <property type="nucleotide sequence ID" value="NZ_CP017886.1"/>
</dbReference>
<organism evidence="2 3">
    <name type="scientific">Pseudomonas frederiksbergensis</name>
    <dbReference type="NCBI Taxonomy" id="104087"/>
    <lineage>
        <taxon>Bacteria</taxon>
        <taxon>Pseudomonadati</taxon>
        <taxon>Pseudomonadota</taxon>
        <taxon>Gammaproteobacteria</taxon>
        <taxon>Pseudomonadales</taxon>
        <taxon>Pseudomonadaceae</taxon>
        <taxon>Pseudomonas</taxon>
    </lineage>
</organism>
<dbReference type="Proteomes" id="UP000182567">
    <property type="component" value="Chromosome"/>
</dbReference>
<evidence type="ECO:0000313" key="3">
    <source>
        <dbReference type="Proteomes" id="UP000182567"/>
    </source>
</evidence>
<dbReference type="GO" id="GO:0006355">
    <property type="term" value="P:regulation of DNA-templated transcription"/>
    <property type="evidence" value="ECO:0007669"/>
    <property type="project" value="InterPro"/>
</dbReference>
<feature type="compositionally biased region" description="Basic and acidic residues" evidence="1">
    <location>
        <begin position="94"/>
        <end position="104"/>
    </location>
</feature>
<protein>
    <submittedName>
        <fullName evidence="2">Transcriptional regulator</fullName>
    </submittedName>
</protein>
<proteinExistence type="predicted"/>
<dbReference type="InterPro" id="IPR020518">
    <property type="entry name" value="Tscrpt_reg_PrtN"/>
</dbReference>
<sequence length="126" mass="14350">MSNAAQNPLRLHPAPESATVELLYRIFGDVLIPLEKVREQYFRNLNEQSFVTEINSGRIQLPITTLDTSRKALKYAHIRHVASLIDIRAYKADEDMQRQQDGQRHAAPTPLTAVTTSQRQSLEHTT</sequence>
<reference evidence="3" key="1">
    <citation type="submission" date="2016-10" db="EMBL/GenBank/DDBJ databases">
        <title>Pseudomonas frederiksbergensis ERGS4:02 complete genome.</title>
        <authorList>
            <person name="Kumar R."/>
            <person name="Acharya V."/>
            <person name="Singh D."/>
        </authorList>
    </citation>
    <scope>NUCLEOTIDE SEQUENCE [LARGE SCALE GENOMIC DNA]</scope>
    <source>
        <strain evidence="3">ERGS4:02</strain>
    </source>
</reference>
<evidence type="ECO:0000256" key="1">
    <source>
        <dbReference type="SAM" id="MobiDB-lite"/>
    </source>
</evidence>
<gene>
    <name evidence="2" type="ORF">BLL42_02390</name>
</gene>
<accession>A0A1J0EFQ0</accession>
<name>A0A1J0EFQ0_9PSED</name>
<dbReference type="AlphaFoldDB" id="A0A1J0EFQ0"/>